<evidence type="ECO:0000313" key="3">
    <source>
        <dbReference type="EMBL" id="ACB83966.1"/>
    </source>
</evidence>
<evidence type="ECO:0000256" key="2">
    <source>
        <dbReference type="SAM" id="SignalP"/>
    </source>
</evidence>
<dbReference type="STRING" id="457570.Nther_0370"/>
<dbReference type="Gene3D" id="2.60.40.1240">
    <property type="match status" value="1"/>
</dbReference>
<dbReference type="RefSeq" id="WP_012446854.1">
    <property type="nucleotide sequence ID" value="NC_010718.1"/>
</dbReference>
<reference evidence="3 4" key="2">
    <citation type="journal article" date="2011" name="J. Bacteriol.">
        <title>Complete genome sequence of the anaerobic, halophilic alkalithermophile Natranaerobius thermophilus JW/NM-WN-LF.</title>
        <authorList>
            <person name="Zhao B."/>
            <person name="Mesbah N.M."/>
            <person name="Dalin E."/>
            <person name="Goodwin L."/>
            <person name="Nolan M."/>
            <person name="Pitluck S."/>
            <person name="Chertkov O."/>
            <person name="Brettin T.S."/>
            <person name="Han J."/>
            <person name="Larimer F.W."/>
            <person name="Land M.L."/>
            <person name="Hauser L."/>
            <person name="Kyrpides N."/>
            <person name="Wiegel J."/>
        </authorList>
    </citation>
    <scope>NUCLEOTIDE SEQUENCE [LARGE SCALE GENOMIC DNA]</scope>
    <source>
        <strain evidence="4">ATCC BAA-1301 / DSM 18059 / JW/NM-WN-LF</strain>
    </source>
</reference>
<feature type="signal peptide" evidence="2">
    <location>
        <begin position="1"/>
        <end position="18"/>
    </location>
</feature>
<dbReference type="InParanoid" id="B2A5D2"/>
<proteinExistence type="predicted"/>
<name>B2A5D2_NATTJ</name>
<evidence type="ECO:0000256" key="1">
    <source>
        <dbReference type="ARBA" id="ARBA00022729"/>
    </source>
</evidence>
<organism evidence="3 4">
    <name type="scientific">Natranaerobius thermophilus (strain ATCC BAA-1301 / DSM 18059 / JW/NM-WN-LF)</name>
    <dbReference type="NCBI Taxonomy" id="457570"/>
    <lineage>
        <taxon>Bacteria</taxon>
        <taxon>Bacillati</taxon>
        <taxon>Bacillota</taxon>
        <taxon>Clostridia</taxon>
        <taxon>Natranaerobiales</taxon>
        <taxon>Natranaerobiaceae</taxon>
        <taxon>Natranaerobius</taxon>
    </lineage>
</organism>
<evidence type="ECO:0008006" key="5">
    <source>
        <dbReference type="Google" id="ProtNLM"/>
    </source>
</evidence>
<feature type="chain" id="PRO_5039637382" description="DUF4352 domain-containing protein" evidence="2">
    <location>
        <begin position="19"/>
        <end position="364"/>
    </location>
</feature>
<reference evidence="3 4" key="1">
    <citation type="submission" date="2008-04" db="EMBL/GenBank/DDBJ databases">
        <title>Complete sequence of chromosome of Natranaerobius thermophilus JW/NM-WN-LF.</title>
        <authorList>
            <consortium name="US DOE Joint Genome Institute"/>
            <person name="Copeland A."/>
            <person name="Lucas S."/>
            <person name="Lapidus A."/>
            <person name="Glavina del Rio T."/>
            <person name="Dalin E."/>
            <person name="Tice H."/>
            <person name="Bruce D."/>
            <person name="Goodwin L."/>
            <person name="Pitluck S."/>
            <person name="Chertkov O."/>
            <person name="Brettin T."/>
            <person name="Detter J.C."/>
            <person name="Han C."/>
            <person name="Kuske C.R."/>
            <person name="Schmutz J."/>
            <person name="Larimer F."/>
            <person name="Land M."/>
            <person name="Hauser L."/>
            <person name="Kyrpides N."/>
            <person name="Lykidis A."/>
            <person name="Mesbah N.M."/>
            <person name="Wiegel J."/>
        </authorList>
    </citation>
    <scope>NUCLEOTIDE SEQUENCE [LARGE SCALE GENOMIC DNA]</scope>
    <source>
        <strain evidence="4">ATCC BAA-1301 / DSM 18059 / JW/NM-WN-LF</strain>
    </source>
</reference>
<dbReference type="Proteomes" id="UP000001683">
    <property type="component" value="Chromosome"/>
</dbReference>
<accession>B2A5D2</accession>
<keyword evidence="4" id="KW-1185">Reference proteome</keyword>
<dbReference type="eggNOG" id="ENOG5032VZ8">
    <property type="taxonomic scope" value="Bacteria"/>
</dbReference>
<dbReference type="PROSITE" id="PS51257">
    <property type="entry name" value="PROKAR_LIPOPROTEIN"/>
    <property type="match status" value="1"/>
</dbReference>
<protein>
    <recommendedName>
        <fullName evidence="5">DUF4352 domain-containing protein</fullName>
    </recommendedName>
</protein>
<dbReference type="KEGG" id="nth:Nther_0370"/>
<dbReference type="OrthoDB" id="2112149at2"/>
<dbReference type="HOGENOM" id="CLU_760377_0_0_9"/>
<dbReference type="AlphaFoldDB" id="B2A5D2"/>
<keyword evidence="1 2" id="KW-0732">Signal</keyword>
<dbReference type="InterPro" id="IPR029050">
    <property type="entry name" value="Immunoprotect_excell_Ig-like"/>
</dbReference>
<sequence length="364" mass="41087">MRKVSMFILLVVTALFLAGCGSPTPPDEVVNEYWGLFQDRDTEGALELVIDGREDEVGDLDMEMEEVDEIEEVLFERFTVEAEGYEEDGEVAIVDVTVTKPDLHETFATFFEEGFEELMALAMEGASDEEMDEKAEEFLLEAMEDAEDISHDQQVELHLEDGEWKIYDWLFDDIEERMDELDFEDESVEQNGMDEESDEAAGDIDEGEAEVGDTVTTEAGDMTLIAQNDDIDAIETGPFRIDIEQVNAVSGDLNPQSAEMFDTEQLEYIQLDLQVENTSDEDLIFYAGQAQIVTNTGEQLESDMWMSDHIEGEFMGGVTQEGTLIYPLEQSQAEEVETVRIVIGAPQDEDWQEVGEEVDFEVEL</sequence>
<gene>
    <name evidence="3" type="ordered locus">Nther_0370</name>
</gene>
<evidence type="ECO:0000313" key="4">
    <source>
        <dbReference type="Proteomes" id="UP000001683"/>
    </source>
</evidence>
<dbReference type="EMBL" id="CP001034">
    <property type="protein sequence ID" value="ACB83966.1"/>
    <property type="molecule type" value="Genomic_DNA"/>
</dbReference>